<gene>
    <name evidence="1" type="ORF">CYPRO_3125</name>
</gene>
<evidence type="ECO:0000313" key="2">
    <source>
        <dbReference type="Proteomes" id="UP000254808"/>
    </source>
</evidence>
<evidence type="ECO:0000313" key="1">
    <source>
        <dbReference type="EMBL" id="AXJ02360.1"/>
    </source>
</evidence>
<keyword evidence="2" id="KW-1185">Reference proteome</keyword>
<name>A0A345UPF8_9BACT</name>
<dbReference type="Proteomes" id="UP000254808">
    <property type="component" value="Chromosome"/>
</dbReference>
<dbReference type="KEGG" id="cprv:CYPRO_3125"/>
<dbReference type="AlphaFoldDB" id="A0A345UPF8"/>
<dbReference type="EMBL" id="CP027806">
    <property type="protein sequence ID" value="AXJ02360.1"/>
    <property type="molecule type" value="Genomic_DNA"/>
</dbReference>
<organism evidence="1 2">
    <name type="scientific">Cyclonatronum proteinivorum</name>
    <dbReference type="NCBI Taxonomy" id="1457365"/>
    <lineage>
        <taxon>Bacteria</taxon>
        <taxon>Pseudomonadati</taxon>
        <taxon>Balneolota</taxon>
        <taxon>Balneolia</taxon>
        <taxon>Balneolales</taxon>
        <taxon>Cyclonatronaceae</taxon>
        <taxon>Cyclonatronum</taxon>
    </lineage>
</organism>
<reference evidence="1 2" key="1">
    <citation type="submission" date="2018-03" db="EMBL/GenBank/DDBJ databases">
        <title>Phenotypic and genomic properties of Cyclonatronum proteinivorum gen. nov., sp. nov., a haloalkaliphilic bacteroidete from soda lakes possessing Na+-translocating rhodopsin.</title>
        <authorList>
            <person name="Toshchakov S.V."/>
            <person name="Korzhenkov A."/>
            <person name="Samarov N.I."/>
            <person name="Kublanov I.V."/>
            <person name="Muntyan M.S."/>
            <person name="Sorokin D.Y."/>
        </authorList>
    </citation>
    <scope>NUCLEOTIDE SEQUENCE [LARGE SCALE GENOMIC DNA]</scope>
    <source>
        <strain evidence="1 2">Omega</strain>
    </source>
</reference>
<proteinExistence type="predicted"/>
<sequence>MPPQAMGFMPTNSHVSVQIRLIRSIRVLTTRTGDSGGRIRVTGCLTHAD</sequence>
<accession>A0A345UPF8</accession>
<protein>
    <submittedName>
        <fullName evidence="1">Uncharacterized protein</fullName>
    </submittedName>
</protein>